<dbReference type="Pfam" id="PF14247">
    <property type="entry name" value="DUF4344"/>
    <property type="match status" value="2"/>
</dbReference>
<proteinExistence type="predicted"/>
<dbReference type="AlphaFoldDB" id="A0A286GVZ1"/>
<name>A0A286GVZ1_9PROT</name>
<evidence type="ECO:0000313" key="2">
    <source>
        <dbReference type="EMBL" id="SOD99715.1"/>
    </source>
</evidence>
<dbReference type="Proteomes" id="UP000219621">
    <property type="component" value="Unassembled WGS sequence"/>
</dbReference>
<keyword evidence="1" id="KW-0732">Signal</keyword>
<dbReference type="OrthoDB" id="935695at2"/>
<gene>
    <name evidence="2" type="ORF">SAMN05421508_109141</name>
</gene>
<feature type="signal peptide" evidence="1">
    <location>
        <begin position="1"/>
        <end position="27"/>
    </location>
</feature>
<feature type="chain" id="PRO_5013126501" evidence="1">
    <location>
        <begin position="28"/>
        <end position="284"/>
    </location>
</feature>
<sequence length="284" mass="31510">MGRLLVRLGVLVVGLLAMIVAGTAAQAASSVEKYPTKKQSARQAFTAEERQEIDDFVAGNVLFTLYHEAGHAMVSEFELPVLGREEDAVDSLAALMMIPEEPDEQQDAWIIAAADWFAMVYELDDSEMEYADYAGEHGLDLQRYYQIICLIYGSDPEGFADLAEYAELPPERAERCPDELAQVARSWVSLLEPHEGKAKKPIVVSYGDPGEYGDAADVLRESGVMEVVAEELSTTFAFPNQIRMVAEQCGEENAYWDPDARTITLCYELVDGARLLIVDDIRAR</sequence>
<accession>A0A286GVZ1</accession>
<dbReference type="InterPro" id="IPR025644">
    <property type="entry name" value="DUF4344"/>
</dbReference>
<reference evidence="2 3" key="1">
    <citation type="submission" date="2017-09" db="EMBL/GenBank/DDBJ databases">
        <authorList>
            <person name="Ehlers B."/>
            <person name="Leendertz F.H."/>
        </authorList>
    </citation>
    <scope>NUCLEOTIDE SEQUENCE [LARGE SCALE GENOMIC DNA]</scope>
    <source>
        <strain evidence="2 3">USBA 140</strain>
    </source>
</reference>
<dbReference type="RefSeq" id="WP_097280797.1">
    <property type="nucleotide sequence ID" value="NZ_OCNJ01000009.1"/>
</dbReference>
<evidence type="ECO:0000313" key="3">
    <source>
        <dbReference type="Proteomes" id="UP000219621"/>
    </source>
</evidence>
<evidence type="ECO:0000256" key="1">
    <source>
        <dbReference type="SAM" id="SignalP"/>
    </source>
</evidence>
<organism evidence="2 3">
    <name type="scientific">Caenispirillum bisanense</name>
    <dbReference type="NCBI Taxonomy" id="414052"/>
    <lineage>
        <taxon>Bacteria</taxon>
        <taxon>Pseudomonadati</taxon>
        <taxon>Pseudomonadota</taxon>
        <taxon>Alphaproteobacteria</taxon>
        <taxon>Rhodospirillales</taxon>
        <taxon>Novispirillaceae</taxon>
        <taxon>Caenispirillum</taxon>
    </lineage>
</organism>
<dbReference type="EMBL" id="OCNJ01000009">
    <property type="protein sequence ID" value="SOD99715.1"/>
    <property type="molecule type" value="Genomic_DNA"/>
</dbReference>
<protein>
    <submittedName>
        <fullName evidence="2">Metallopeptidase</fullName>
    </submittedName>
</protein>
<keyword evidence="3" id="KW-1185">Reference proteome</keyword>